<dbReference type="RefSeq" id="WP_146568993.1">
    <property type="nucleotide sequence ID" value="NZ_SIHJ01000008.1"/>
</dbReference>
<comment type="caution">
    <text evidence="1">The sequence shown here is derived from an EMBL/GenBank/DDBJ whole genome shotgun (WGS) entry which is preliminary data.</text>
</comment>
<dbReference type="AlphaFoldDB" id="A0A5C5UUR8"/>
<evidence type="ECO:0000313" key="1">
    <source>
        <dbReference type="EMBL" id="TWT29377.1"/>
    </source>
</evidence>
<proteinExistence type="predicted"/>
<evidence type="ECO:0000313" key="2">
    <source>
        <dbReference type="Proteomes" id="UP000316714"/>
    </source>
</evidence>
<name>A0A5C5UUR8_9BACT</name>
<accession>A0A5C5UUR8</accession>
<gene>
    <name evidence="1" type="ORF">KOR34_51890</name>
</gene>
<dbReference type="OrthoDB" id="9797344at2"/>
<reference evidence="1 2" key="1">
    <citation type="submission" date="2019-02" db="EMBL/GenBank/DDBJ databases">
        <title>Deep-cultivation of Planctomycetes and their phenomic and genomic characterization uncovers novel biology.</title>
        <authorList>
            <person name="Wiegand S."/>
            <person name="Jogler M."/>
            <person name="Boedeker C."/>
            <person name="Pinto D."/>
            <person name="Vollmers J."/>
            <person name="Rivas-Marin E."/>
            <person name="Kohn T."/>
            <person name="Peeters S.H."/>
            <person name="Heuer A."/>
            <person name="Rast P."/>
            <person name="Oberbeckmann S."/>
            <person name="Bunk B."/>
            <person name="Jeske O."/>
            <person name="Meyerdierks A."/>
            <person name="Storesund J.E."/>
            <person name="Kallscheuer N."/>
            <person name="Luecker S."/>
            <person name="Lage O.M."/>
            <person name="Pohl T."/>
            <person name="Merkel B.J."/>
            <person name="Hornburger P."/>
            <person name="Mueller R.-W."/>
            <person name="Bruemmer F."/>
            <person name="Labrenz M."/>
            <person name="Spormann A.M."/>
            <person name="Op Den Camp H."/>
            <person name="Overmann J."/>
            <person name="Amann R."/>
            <person name="Jetten M.S.M."/>
            <person name="Mascher T."/>
            <person name="Medema M.H."/>
            <person name="Devos D.P."/>
            <person name="Kaster A.-K."/>
            <person name="Ovreas L."/>
            <person name="Rohde M."/>
            <person name="Galperin M.Y."/>
            <person name="Jogler C."/>
        </authorList>
    </citation>
    <scope>NUCLEOTIDE SEQUENCE [LARGE SCALE GENOMIC DNA]</scope>
    <source>
        <strain evidence="1 2">KOR34</strain>
    </source>
</reference>
<dbReference type="Gene3D" id="1.10.3210.10">
    <property type="entry name" value="Hypothetical protein af1432"/>
    <property type="match status" value="1"/>
</dbReference>
<organism evidence="1 2">
    <name type="scientific">Posidoniimonas corsicana</name>
    <dbReference type="NCBI Taxonomy" id="1938618"/>
    <lineage>
        <taxon>Bacteria</taxon>
        <taxon>Pseudomonadati</taxon>
        <taxon>Planctomycetota</taxon>
        <taxon>Planctomycetia</taxon>
        <taxon>Pirellulales</taxon>
        <taxon>Lacipirellulaceae</taxon>
        <taxon>Posidoniimonas</taxon>
    </lineage>
</organism>
<protein>
    <recommendedName>
        <fullName evidence="3">HD domain-containing protein</fullName>
    </recommendedName>
</protein>
<dbReference type="SUPFAM" id="SSF109604">
    <property type="entry name" value="HD-domain/PDEase-like"/>
    <property type="match status" value="1"/>
</dbReference>
<evidence type="ECO:0008006" key="3">
    <source>
        <dbReference type="Google" id="ProtNLM"/>
    </source>
</evidence>
<dbReference type="EMBL" id="SIHJ01000008">
    <property type="protein sequence ID" value="TWT29377.1"/>
    <property type="molecule type" value="Genomic_DNA"/>
</dbReference>
<dbReference type="Proteomes" id="UP000316714">
    <property type="component" value="Unassembled WGS sequence"/>
</dbReference>
<sequence>MSVDYPALCDLAIAHFSLGDWSLHGPNHWRNVEINGRRLCRLNGADETVVRLFALFHDIERRNEGHDPDHGRRAADLVQSLHGDAFQIEATQLLLLLDACRGHNDGLTTGDLTIGTCWDADRLDLPRVGIRPDAQLMSTHHGKLLARGGRGPAAADDAAT</sequence>
<keyword evidence="2" id="KW-1185">Reference proteome</keyword>